<accession>A0A7J7M7H0</accession>
<evidence type="ECO:0000313" key="10">
    <source>
        <dbReference type="EMBL" id="KAF6150724.1"/>
    </source>
</evidence>
<dbReference type="InterPro" id="IPR009057">
    <property type="entry name" value="Homeodomain-like_sf"/>
</dbReference>
<dbReference type="OrthoDB" id="2143914at2759"/>
<keyword evidence="11" id="KW-1185">Reference proteome</keyword>
<evidence type="ECO:0000259" key="9">
    <source>
        <dbReference type="PROSITE" id="PS51294"/>
    </source>
</evidence>
<keyword evidence="5" id="KW-0010">Activator</keyword>
<dbReference type="InterPro" id="IPR001005">
    <property type="entry name" value="SANT/Myb"/>
</dbReference>
<dbReference type="CDD" id="cd00167">
    <property type="entry name" value="SANT"/>
    <property type="match status" value="2"/>
</dbReference>
<dbReference type="InterPro" id="IPR015495">
    <property type="entry name" value="Myb_TF_plants"/>
</dbReference>
<comment type="subcellular location">
    <subcellularLocation>
        <location evidence="1">Nucleus</location>
    </subcellularLocation>
</comment>
<name>A0A7J7M7H0_9MAGN</name>
<evidence type="ECO:0000256" key="6">
    <source>
        <dbReference type="ARBA" id="ARBA00023163"/>
    </source>
</evidence>
<reference evidence="10 11" key="1">
    <citation type="journal article" date="2020" name="IScience">
        <title>Genome Sequencing of the Endangered Kingdonia uniflora (Circaeasteraceae, Ranunculales) Reveals Potential Mechanisms of Evolutionary Specialization.</title>
        <authorList>
            <person name="Sun Y."/>
            <person name="Deng T."/>
            <person name="Zhang A."/>
            <person name="Moore M.J."/>
            <person name="Landis J.B."/>
            <person name="Lin N."/>
            <person name="Zhang H."/>
            <person name="Zhang X."/>
            <person name="Huang J."/>
            <person name="Zhang X."/>
            <person name="Sun H."/>
            <person name="Wang H."/>
        </authorList>
    </citation>
    <scope>NUCLEOTIDE SEQUENCE [LARGE SCALE GENOMIC DNA]</scope>
    <source>
        <strain evidence="10">TB1705</strain>
        <tissue evidence="10">Leaf</tissue>
    </source>
</reference>
<keyword evidence="2" id="KW-0677">Repeat</keyword>
<dbReference type="FunFam" id="1.10.10.60:FF:000218">
    <property type="entry name" value="Myb transcription factor"/>
    <property type="match status" value="1"/>
</dbReference>
<protein>
    <submittedName>
        <fullName evidence="10">Uncharacterized protein</fullName>
    </submittedName>
</protein>
<dbReference type="PROSITE" id="PS51294">
    <property type="entry name" value="HTH_MYB"/>
    <property type="match status" value="2"/>
</dbReference>
<keyword evidence="4" id="KW-0238">DNA-binding</keyword>
<dbReference type="InterPro" id="IPR017930">
    <property type="entry name" value="Myb_dom"/>
</dbReference>
<dbReference type="Pfam" id="PF00249">
    <property type="entry name" value="Myb_DNA-binding"/>
    <property type="match status" value="2"/>
</dbReference>
<comment type="caution">
    <text evidence="10">The sequence shown here is derived from an EMBL/GenBank/DDBJ whole genome shotgun (WGS) entry which is preliminary data.</text>
</comment>
<evidence type="ECO:0000256" key="1">
    <source>
        <dbReference type="ARBA" id="ARBA00004123"/>
    </source>
</evidence>
<feature type="domain" description="HTH myb-type" evidence="9">
    <location>
        <begin position="2"/>
        <end position="58"/>
    </location>
</feature>
<sequence length="274" mass="31592">MKHGVRKGSWTDEEDLLLRKCISKYGEGKWHQIPLRAGLNRCRKSCRLRWLNYLHPDIKQGEFASEEIDLIVRMHRLLGNRQVCKPQWSLIAGRIPGRTANGIKNYWNSHLSKKHVPANITTTKIKAVKPEPRTFSKTSQWLRRVVTSKETKSGGMPRYSTDKLLADEDKQWWEKIVFDEETQASIFTMETREELITGDVINDPKINGDVNNDPEINGDVNNDPKIIGDVNNDPKIIGDVNVNEEGILGNWDDLYLDMNLWDFLSPEKENVNLD</sequence>
<dbReference type="PANTHER" id="PTHR47999">
    <property type="entry name" value="TRANSCRIPTION FACTOR MYB8-RELATED-RELATED"/>
    <property type="match status" value="1"/>
</dbReference>
<evidence type="ECO:0000259" key="8">
    <source>
        <dbReference type="PROSITE" id="PS50090"/>
    </source>
</evidence>
<dbReference type="PROSITE" id="PS50090">
    <property type="entry name" value="MYB_LIKE"/>
    <property type="match status" value="2"/>
</dbReference>
<dbReference type="GO" id="GO:0005634">
    <property type="term" value="C:nucleus"/>
    <property type="evidence" value="ECO:0007669"/>
    <property type="project" value="UniProtKB-SubCell"/>
</dbReference>
<evidence type="ECO:0000256" key="4">
    <source>
        <dbReference type="ARBA" id="ARBA00023125"/>
    </source>
</evidence>
<dbReference type="AlphaFoldDB" id="A0A7J7M7H0"/>
<evidence type="ECO:0000313" key="11">
    <source>
        <dbReference type="Proteomes" id="UP000541444"/>
    </source>
</evidence>
<keyword evidence="3" id="KW-0805">Transcription regulation</keyword>
<evidence type="ECO:0000256" key="5">
    <source>
        <dbReference type="ARBA" id="ARBA00023159"/>
    </source>
</evidence>
<evidence type="ECO:0000256" key="7">
    <source>
        <dbReference type="ARBA" id="ARBA00023242"/>
    </source>
</evidence>
<dbReference type="PANTHER" id="PTHR47999:SF24">
    <property type="entry name" value="TRANSCRIPTION FACTOR MYB90"/>
    <property type="match status" value="1"/>
</dbReference>
<organism evidence="10 11">
    <name type="scientific">Kingdonia uniflora</name>
    <dbReference type="NCBI Taxonomy" id="39325"/>
    <lineage>
        <taxon>Eukaryota</taxon>
        <taxon>Viridiplantae</taxon>
        <taxon>Streptophyta</taxon>
        <taxon>Embryophyta</taxon>
        <taxon>Tracheophyta</taxon>
        <taxon>Spermatophyta</taxon>
        <taxon>Magnoliopsida</taxon>
        <taxon>Ranunculales</taxon>
        <taxon>Circaeasteraceae</taxon>
        <taxon>Kingdonia</taxon>
    </lineage>
</organism>
<dbReference type="GO" id="GO:0003677">
    <property type="term" value="F:DNA binding"/>
    <property type="evidence" value="ECO:0007669"/>
    <property type="project" value="UniProtKB-KW"/>
</dbReference>
<keyword evidence="6" id="KW-0804">Transcription</keyword>
<evidence type="ECO:0000256" key="3">
    <source>
        <dbReference type="ARBA" id="ARBA00023015"/>
    </source>
</evidence>
<feature type="domain" description="HTH myb-type" evidence="9">
    <location>
        <begin position="59"/>
        <end position="115"/>
    </location>
</feature>
<evidence type="ECO:0000256" key="2">
    <source>
        <dbReference type="ARBA" id="ARBA00022737"/>
    </source>
</evidence>
<feature type="domain" description="Myb-like" evidence="8">
    <location>
        <begin position="2"/>
        <end position="54"/>
    </location>
</feature>
<dbReference type="Gene3D" id="1.10.10.60">
    <property type="entry name" value="Homeodomain-like"/>
    <property type="match status" value="2"/>
</dbReference>
<dbReference type="SMART" id="SM00717">
    <property type="entry name" value="SANT"/>
    <property type="match status" value="2"/>
</dbReference>
<dbReference type="SUPFAM" id="SSF46689">
    <property type="entry name" value="Homeodomain-like"/>
    <property type="match status" value="1"/>
</dbReference>
<keyword evidence="7" id="KW-0539">Nucleus</keyword>
<proteinExistence type="predicted"/>
<gene>
    <name evidence="10" type="ORF">GIB67_020807</name>
</gene>
<feature type="domain" description="Myb-like" evidence="8">
    <location>
        <begin position="55"/>
        <end position="111"/>
    </location>
</feature>
<dbReference type="Proteomes" id="UP000541444">
    <property type="component" value="Unassembled WGS sequence"/>
</dbReference>
<dbReference type="EMBL" id="JACGCM010001726">
    <property type="protein sequence ID" value="KAF6150724.1"/>
    <property type="molecule type" value="Genomic_DNA"/>
</dbReference>